<evidence type="ECO:0000256" key="2">
    <source>
        <dbReference type="ARBA" id="ARBA00022705"/>
    </source>
</evidence>
<organism evidence="15 16">
    <name type="scientific">Vallitalea guaymasensis</name>
    <dbReference type="NCBI Taxonomy" id="1185412"/>
    <lineage>
        <taxon>Bacteria</taxon>
        <taxon>Bacillati</taxon>
        <taxon>Bacillota</taxon>
        <taxon>Clostridia</taxon>
        <taxon>Lachnospirales</taxon>
        <taxon>Vallitaleaceae</taxon>
        <taxon>Vallitalea</taxon>
    </lineage>
</organism>
<comment type="subunit">
    <text evidence="12">Component of the replication restart primosome.</text>
</comment>
<keyword evidence="1 12" id="KW-0639">Primosome</keyword>
<dbReference type="AlphaFoldDB" id="A0A8J8M6W0"/>
<dbReference type="PANTHER" id="PTHR30580:SF0">
    <property type="entry name" value="PRIMOSOMAL PROTEIN N"/>
    <property type="match status" value="1"/>
</dbReference>
<comment type="function">
    <text evidence="12">Initiates the restart of stalled replication forks, which reloads the replicative helicase on sites other than the origin of replication. Recognizes and binds to abandoned replication forks and remodels them to uncover a helicase loading site. Promotes assembly of the primosome at these replication forks.</text>
</comment>
<dbReference type="Pfam" id="PF18319">
    <property type="entry name" value="Zn_ribbon_PriA"/>
    <property type="match status" value="1"/>
</dbReference>
<feature type="binding site" evidence="12">
    <location>
        <position position="458"/>
    </location>
    <ligand>
        <name>Zn(2+)</name>
        <dbReference type="ChEBI" id="CHEBI:29105"/>
        <label>2</label>
    </ligand>
</feature>
<dbReference type="PROSITE" id="PS51194">
    <property type="entry name" value="HELICASE_CTER"/>
    <property type="match status" value="1"/>
</dbReference>
<keyword evidence="7 12" id="KW-0862">Zinc</keyword>
<dbReference type="InterPro" id="IPR040498">
    <property type="entry name" value="PriA_CRR"/>
</dbReference>
<dbReference type="GO" id="GO:0005524">
    <property type="term" value="F:ATP binding"/>
    <property type="evidence" value="ECO:0007669"/>
    <property type="project" value="UniProtKB-UniRule"/>
</dbReference>
<dbReference type="InterPro" id="IPR027417">
    <property type="entry name" value="P-loop_NTPase"/>
</dbReference>
<dbReference type="InterPro" id="IPR011545">
    <property type="entry name" value="DEAD/DEAH_box_helicase_dom"/>
</dbReference>
<dbReference type="EC" id="5.6.2.4" evidence="12"/>
<dbReference type="GO" id="GO:0043138">
    <property type="term" value="F:3'-5' DNA helicase activity"/>
    <property type="evidence" value="ECO:0007669"/>
    <property type="project" value="UniProtKB-EC"/>
</dbReference>
<comment type="cofactor">
    <cofactor evidence="12">
        <name>Zn(2+)</name>
        <dbReference type="ChEBI" id="CHEBI:29105"/>
    </cofactor>
    <text evidence="12">Binds 2 zinc ions per subunit.</text>
</comment>
<evidence type="ECO:0000313" key="16">
    <source>
        <dbReference type="Proteomes" id="UP000677305"/>
    </source>
</evidence>
<keyword evidence="3 12" id="KW-0479">Metal-binding</keyword>
<feature type="binding site" evidence="12">
    <location>
        <position position="452"/>
    </location>
    <ligand>
        <name>Zn(2+)</name>
        <dbReference type="ChEBI" id="CHEBI:29105"/>
        <label>1</label>
    </ligand>
</feature>
<feature type="binding site" evidence="12">
    <location>
        <position position="492"/>
    </location>
    <ligand>
        <name>Zn(2+)</name>
        <dbReference type="ChEBI" id="CHEBI:29105"/>
        <label>1</label>
    </ligand>
</feature>
<dbReference type="GO" id="GO:0006270">
    <property type="term" value="P:DNA replication initiation"/>
    <property type="evidence" value="ECO:0007669"/>
    <property type="project" value="TreeGrafter"/>
</dbReference>
<dbReference type="GO" id="GO:0016787">
    <property type="term" value="F:hydrolase activity"/>
    <property type="evidence" value="ECO:0007669"/>
    <property type="project" value="UniProtKB-KW"/>
</dbReference>
<feature type="binding site" evidence="12">
    <location>
        <position position="479"/>
    </location>
    <ligand>
        <name>Zn(2+)</name>
        <dbReference type="ChEBI" id="CHEBI:29105"/>
        <label>2</label>
    </ligand>
</feature>
<dbReference type="NCBIfam" id="TIGR00595">
    <property type="entry name" value="priA"/>
    <property type="match status" value="1"/>
</dbReference>
<dbReference type="GO" id="GO:0008270">
    <property type="term" value="F:zinc ion binding"/>
    <property type="evidence" value="ECO:0007669"/>
    <property type="project" value="UniProtKB-UniRule"/>
</dbReference>
<dbReference type="HAMAP" id="MF_00983">
    <property type="entry name" value="PriA"/>
    <property type="match status" value="1"/>
</dbReference>
<proteinExistence type="inferred from homology"/>
<comment type="catalytic activity">
    <reaction evidence="11 12">
        <text>ATP + H2O = ADP + phosphate + H(+)</text>
        <dbReference type="Rhea" id="RHEA:13065"/>
        <dbReference type="ChEBI" id="CHEBI:15377"/>
        <dbReference type="ChEBI" id="CHEBI:15378"/>
        <dbReference type="ChEBI" id="CHEBI:30616"/>
        <dbReference type="ChEBI" id="CHEBI:43474"/>
        <dbReference type="ChEBI" id="CHEBI:456216"/>
        <dbReference type="EC" id="5.6.2.4"/>
    </reaction>
</comment>
<feature type="domain" description="Helicase C-terminal" evidence="14">
    <location>
        <begin position="481"/>
        <end position="641"/>
    </location>
</feature>
<accession>A0A8J8M6W0</accession>
<keyword evidence="6 12" id="KW-0347">Helicase</keyword>
<comment type="catalytic activity">
    <reaction evidence="12">
        <text>Couples ATP hydrolysis with the unwinding of duplex DNA by translocating in the 3'-5' direction.</text>
        <dbReference type="EC" id="5.6.2.4"/>
    </reaction>
</comment>
<dbReference type="RefSeq" id="WP_212691815.1">
    <property type="nucleotide sequence ID" value="NZ_CP058561.1"/>
</dbReference>
<evidence type="ECO:0000313" key="15">
    <source>
        <dbReference type="EMBL" id="QUH27436.1"/>
    </source>
</evidence>
<dbReference type="PANTHER" id="PTHR30580">
    <property type="entry name" value="PRIMOSOMAL PROTEIN N"/>
    <property type="match status" value="1"/>
</dbReference>
<dbReference type="Pfam" id="PF00271">
    <property type="entry name" value="Helicase_C"/>
    <property type="match status" value="1"/>
</dbReference>
<evidence type="ECO:0000259" key="14">
    <source>
        <dbReference type="PROSITE" id="PS51194"/>
    </source>
</evidence>
<keyword evidence="4 12" id="KW-0547">Nucleotide-binding</keyword>
<dbReference type="GO" id="GO:0006302">
    <property type="term" value="P:double-strand break repair"/>
    <property type="evidence" value="ECO:0007669"/>
    <property type="project" value="InterPro"/>
</dbReference>
<evidence type="ECO:0000256" key="1">
    <source>
        <dbReference type="ARBA" id="ARBA00022515"/>
    </source>
</evidence>
<dbReference type="SUPFAM" id="SSF52540">
    <property type="entry name" value="P-loop containing nucleoside triphosphate hydrolases"/>
    <property type="match status" value="2"/>
</dbReference>
<evidence type="ECO:0000259" key="13">
    <source>
        <dbReference type="PROSITE" id="PS51192"/>
    </source>
</evidence>
<dbReference type="NCBIfam" id="NF004066">
    <property type="entry name" value="PRK05580.1-3"/>
    <property type="match status" value="1"/>
</dbReference>
<dbReference type="GO" id="GO:0006310">
    <property type="term" value="P:DNA recombination"/>
    <property type="evidence" value="ECO:0007669"/>
    <property type="project" value="InterPro"/>
</dbReference>
<evidence type="ECO:0000256" key="11">
    <source>
        <dbReference type="ARBA" id="ARBA00048988"/>
    </source>
</evidence>
<dbReference type="Gene3D" id="3.40.1440.60">
    <property type="entry name" value="PriA, 3(prime) DNA-binding domain"/>
    <property type="match status" value="1"/>
</dbReference>
<feature type="binding site" evidence="12">
    <location>
        <position position="489"/>
    </location>
    <ligand>
        <name>Zn(2+)</name>
        <dbReference type="ChEBI" id="CHEBI:29105"/>
        <label>1</label>
    </ligand>
</feature>
<dbReference type="Pfam" id="PF00270">
    <property type="entry name" value="DEAD"/>
    <property type="match status" value="1"/>
</dbReference>
<dbReference type="InterPro" id="IPR041222">
    <property type="entry name" value="PriA_3primeBD"/>
</dbReference>
<keyword evidence="16" id="KW-1185">Reference proteome</keyword>
<feature type="binding site" evidence="12">
    <location>
        <position position="449"/>
    </location>
    <ligand>
        <name>Zn(2+)</name>
        <dbReference type="ChEBI" id="CHEBI:29105"/>
        <label>1</label>
    </ligand>
</feature>
<dbReference type="SMART" id="SM00490">
    <property type="entry name" value="HELICc"/>
    <property type="match status" value="1"/>
</dbReference>
<reference evidence="15 16" key="1">
    <citation type="submission" date="2020-07" db="EMBL/GenBank/DDBJ databases">
        <title>Vallitalea guaymasensis genome.</title>
        <authorList>
            <person name="Postec A."/>
        </authorList>
    </citation>
    <scope>NUCLEOTIDE SEQUENCE [LARGE SCALE GENOMIC DNA]</scope>
    <source>
        <strain evidence="15 16">Ra1766G1</strain>
    </source>
</reference>
<feature type="domain" description="Helicase ATP-binding" evidence="13">
    <location>
        <begin position="221"/>
        <end position="387"/>
    </location>
</feature>
<keyword evidence="9 12" id="KW-0238">DNA-binding</keyword>
<dbReference type="InterPro" id="IPR001650">
    <property type="entry name" value="Helicase_C-like"/>
</dbReference>
<evidence type="ECO:0000256" key="12">
    <source>
        <dbReference type="HAMAP-Rule" id="MF_00983"/>
    </source>
</evidence>
<dbReference type="GO" id="GO:1990077">
    <property type="term" value="C:primosome complex"/>
    <property type="evidence" value="ECO:0007669"/>
    <property type="project" value="UniProtKB-UniRule"/>
</dbReference>
<dbReference type="InterPro" id="IPR042115">
    <property type="entry name" value="PriA_3primeBD_sf"/>
</dbReference>
<dbReference type="CDD" id="cd17929">
    <property type="entry name" value="DEXHc_priA"/>
    <property type="match status" value="1"/>
</dbReference>
<evidence type="ECO:0000256" key="5">
    <source>
        <dbReference type="ARBA" id="ARBA00022801"/>
    </source>
</evidence>
<name>A0A8J8M6W0_9FIRM</name>
<gene>
    <name evidence="12 15" type="primary">priA</name>
    <name evidence="15" type="ORF">HYG85_00260</name>
</gene>
<dbReference type="SMART" id="SM00487">
    <property type="entry name" value="DEXDc"/>
    <property type="match status" value="1"/>
</dbReference>
<keyword evidence="5 12" id="KW-0378">Hydrolase</keyword>
<evidence type="ECO:0000256" key="8">
    <source>
        <dbReference type="ARBA" id="ARBA00022840"/>
    </source>
</evidence>
<dbReference type="Pfam" id="PF17764">
    <property type="entry name" value="PriA_3primeBD"/>
    <property type="match status" value="1"/>
</dbReference>
<feature type="binding site" evidence="12">
    <location>
        <position position="476"/>
    </location>
    <ligand>
        <name>Zn(2+)</name>
        <dbReference type="ChEBI" id="CHEBI:29105"/>
        <label>2</label>
    </ligand>
</feature>
<dbReference type="PROSITE" id="PS51192">
    <property type="entry name" value="HELICASE_ATP_BIND_1"/>
    <property type="match status" value="1"/>
</dbReference>
<keyword evidence="8 12" id="KW-0067">ATP-binding</keyword>
<dbReference type="Pfam" id="PF18074">
    <property type="entry name" value="PriA_C"/>
    <property type="match status" value="1"/>
</dbReference>
<dbReference type="GO" id="GO:0006269">
    <property type="term" value="P:DNA replication, synthesis of primer"/>
    <property type="evidence" value="ECO:0007669"/>
    <property type="project" value="UniProtKB-KW"/>
</dbReference>
<evidence type="ECO:0000256" key="4">
    <source>
        <dbReference type="ARBA" id="ARBA00022741"/>
    </source>
</evidence>
<dbReference type="EMBL" id="CP058561">
    <property type="protein sequence ID" value="QUH27436.1"/>
    <property type="molecule type" value="Genomic_DNA"/>
</dbReference>
<dbReference type="InterPro" id="IPR005259">
    <property type="entry name" value="PriA"/>
</dbReference>
<protein>
    <recommendedName>
        <fullName evidence="12">Replication restart protein PriA</fullName>
    </recommendedName>
    <alternativeName>
        <fullName evidence="12">ATP-dependent DNA helicase PriA</fullName>
        <ecNumber evidence="12">5.6.2.4</ecNumber>
    </alternativeName>
    <alternativeName>
        <fullName evidence="12">DNA 3'-5' helicase PriA</fullName>
    </alternativeName>
</protein>
<evidence type="ECO:0000256" key="10">
    <source>
        <dbReference type="ARBA" id="ARBA00023235"/>
    </source>
</evidence>
<evidence type="ECO:0000256" key="9">
    <source>
        <dbReference type="ARBA" id="ARBA00023125"/>
    </source>
</evidence>
<dbReference type="FunFam" id="3.40.50.300:FF:000489">
    <property type="entry name" value="Primosome assembly protein PriA"/>
    <property type="match status" value="1"/>
</dbReference>
<evidence type="ECO:0000256" key="7">
    <source>
        <dbReference type="ARBA" id="ARBA00022833"/>
    </source>
</evidence>
<keyword evidence="10 12" id="KW-0413">Isomerase</keyword>
<evidence type="ECO:0000256" key="3">
    <source>
        <dbReference type="ARBA" id="ARBA00022723"/>
    </source>
</evidence>
<dbReference type="GO" id="GO:0003677">
    <property type="term" value="F:DNA binding"/>
    <property type="evidence" value="ECO:0007669"/>
    <property type="project" value="UniProtKB-UniRule"/>
</dbReference>
<sequence>MNKYADIIVDISHSKLDRVFQYRVPHNLMDKIVIGTVVDIPFGKGNKNLKGYVIGFTDKPNFDVDKIKDITGVASMNMSIEAHLIKLAVWMKERYACTIISALRTLIPIGKKVNEKTQKEIVRIIEADELKSYIKMWDNKNYKALSRAGNHLLTCEKCKQSTIIKKADITPAVLSNLEKKGIIKINSERIYREPYNVNNIRRSKNKLPNIEQQKVINKVLSNLNKESQVHLIHGITGSGKTEVYMQIIEKVLEKGQQAIVLIPEIALTPQTVRNFISRFGNQVGVMHSKLSAGEKYDGWRRARDGDISIMIGPRSAVFTPFKKLGMIIIDEEHEMSYKSEVSPKYHAREVAIKRGEMTGADVVLGSATPSLESYHLAKEGKYTLLELKEKAASTNKLDVKVIDMREELINGNKSIFSDTLRNEIQNKLFNKEQIILFLNRRGYSRFVSCRQCGYVIKCDSCDIPYTYHAFGDKLICHYCGKTINMVSKCPSCNSKYIKQFGIGTEKVESYVKKEFPTARVLRMDLDTTTRKNSYDTILGKFRNGEADILIGTQMVAKGHDFPDVTLVGVIAADLSLYMSDFRASERTFQLLTQVTGRAGRSNLQGTAIIQSYTPEHYSITKSKEQDYIGFYEAEIKYRQVMNYPPFSNLLVLLIQSTNEKELIRRSFELKNDILLVASRMGLEIIGPSPANVSKIKNNYRRVILLRSTGYKELMQFINRYMERLSIKYKDISIQMDINPLISY</sequence>
<dbReference type="Proteomes" id="UP000677305">
    <property type="component" value="Chromosome"/>
</dbReference>
<feature type="binding site" evidence="12">
    <location>
        <position position="461"/>
    </location>
    <ligand>
        <name>Zn(2+)</name>
        <dbReference type="ChEBI" id="CHEBI:29105"/>
        <label>2</label>
    </ligand>
</feature>
<dbReference type="KEGG" id="vgu:HYG85_00260"/>
<comment type="similarity">
    <text evidence="12">Belongs to the helicase family. PriA subfamily.</text>
</comment>
<keyword evidence="2 12" id="KW-0235">DNA replication</keyword>
<dbReference type="InterPro" id="IPR014001">
    <property type="entry name" value="Helicase_ATP-bd"/>
</dbReference>
<evidence type="ECO:0000256" key="6">
    <source>
        <dbReference type="ARBA" id="ARBA00022806"/>
    </source>
</evidence>
<dbReference type="CDD" id="cd18804">
    <property type="entry name" value="SF2_C_priA"/>
    <property type="match status" value="1"/>
</dbReference>
<dbReference type="InterPro" id="IPR041236">
    <property type="entry name" value="PriA_C"/>
</dbReference>
<dbReference type="Gene3D" id="3.40.50.300">
    <property type="entry name" value="P-loop containing nucleotide triphosphate hydrolases"/>
    <property type="match status" value="2"/>
</dbReference>